<accession>A0A1H2T1B3</accession>
<organism evidence="1 2">
    <name type="scientific">Haloarcula vallismortis</name>
    <name type="common">Halobacterium vallismortis</name>
    <dbReference type="NCBI Taxonomy" id="28442"/>
    <lineage>
        <taxon>Archaea</taxon>
        <taxon>Methanobacteriati</taxon>
        <taxon>Methanobacteriota</taxon>
        <taxon>Stenosarchaea group</taxon>
        <taxon>Halobacteria</taxon>
        <taxon>Halobacteriales</taxon>
        <taxon>Haloarculaceae</taxon>
        <taxon>Haloarcula</taxon>
    </lineage>
</organism>
<dbReference type="EMBL" id="FNOF01000003">
    <property type="protein sequence ID" value="SDW37753.1"/>
    <property type="molecule type" value="Genomic_DNA"/>
</dbReference>
<sequence>MATRQQPPTTYHTCSCGEEFDTTEELLEHAREAHGLSVH</sequence>
<proteinExistence type="predicted"/>
<protein>
    <recommendedName>
        <fullName evidence="3">C2H2-type domain-containing protein</fullName>
    </recommendedName>
</protein>
<name>A0A1H2T1B3_HALVA</name>
<dbReference type="Proteomes" id="UP000182573">
    <property type="component" value="Unassembled WGS sequence"/>
</dbReference>
<evidence type="ECO:0000313" key="2">
    <source>
        <dbReference type="Proteomes" id="UP000182573"/>
    </source>
</evidence>
<evidence type="ECO:0008006" key="3">
    <source>
        <dbReference type="Google" id="ProtNLM"/>
    </source>
</evidence>
<dbReference type="AlphaFoldDB" id="A0A1H2T1B3"/>
<reference evidence="1 2" key="1">
    <citation type="submission" date="2016-10" db="EMBL/GenBank/DDBJ databases">
        <authorList>
            <person name="de Groot N.N."/>
        </authorList>
    </citation>
    <scope>NUCLEOTIDE SEQUENCE [LARGE SCALE GENOMIC DNA]</scope>
    <source>
        <strain evidence="1 2">DSM 3756</strain>
    </source>
</reference>
<gene>
    <name evidence="1" type="ORF">SAMN05443574_10317</name>
</gene>
<evidence type="ECO:0000313" key="1">
    <source>
        <dbReference type="EMBL" id="SDW37753.1"/>
    </source>
</evidence>